<evidence type="ECO:0000256" key="19">
    <source>
        <dbReference type="PIRSR" id="PIRSR000865-2"/>
    </source>
</evidence>
<comment type="catalytic activity">
    <reaction evidence="15">
        <text>a triacylglycerol + H2O = a diacylglycerol + a fatty acid + H(+)</text>
        <dbReference type="Rhea" id="RHEA:12044"/>
        <dbReference type="ChEBI" id="CHEBI:15377"/>
        <dbReference type="ChEBI" id="CHEBI:15378"/>
        <dbReference type="ChEBI" id="CHEBI:17855"/>
        <dbReference type="ChEBI" id="CHEBI:18035"/>
        <dbReference type="ChEBI" id="CHEBI:28868"/>
        <dbReference type="EC" id="3.1.1.3"/>
    </reaction>
    <physiologicalReaction direction="left-to-right" evidence="15">
        <dbReference type="Rhea" id="RHEA:12045"/>
    </physiologicalReaction>
</comment>
<keyword evidence="21" id="KW-0732">Signal</keyword>
<evidence type="ECO:0000256" key="2">
    <source>
        <dbReference type="ARBA" id="ARBA00004613"/>
    </source>
</evidence>
<dbReference type="InterPro" id="IPR036392">
    <property type="entry name" value="PLAT/LH2_dom_sf"/>
</dbReference>
<dbReference type="InterPro" id="IPR016272">
    <property type="entry name" value="Lipase_LIPH"/>
</dbReference>
<evidence type="ECO:0000256" key="10">
    <source>
        <dbReference type="ARBA" id="ARBA00022963"/>
    </source>
</evidence>
<dbReference type="GO" id="GO:0004465">
    <property type="term" value="F:lipoprotein lipase activity"/>
    <property type="evidence" value="ECO:0007669"/>
    <property type="project" value="TreeGrafter"/>
</dbReference>
<feature type="active site" description="Charge relay system" evidence="18">
    <location>
        <position position="195"/>
    </location>
</feature>
<evidence type="ECO:0000256" key="13">
    <source>
        <dbReference type="ARBA" id="ARBA00023157"/>
    </source>
</evidence>
<dbReference type="PIRSF" id="PIRSF000865">
    <property type="entry name" value="Lipoprotein_lipase_LIPH"/>
    <property type="match status" value="1"/>
</dbReference>
<dbReference type="CDD" id="cd00707">
    <property type="entry name" value="Pancreat_lipase_like"/>
    <property type="match status" value="1"/>
</dbReference>
<keyword evidence="14" id="KW-0325">Glycoprotein</keyword>
<evidence type="ECO:0000256" key="7">
    <source>
        <dbReference type="ARBA" id="ARBA00022723"/>
    </source>
</evidence>
<dbReference type="Pfam" id="PF00151">
    <property type="entry name" value="Lipase"/>
    <property type="match status" value="1"/>
</dbReference>
<evidence type="ECO:0000256" key="16">
    <source>
        <dbReference type="ARBA" id="ARBA00048377"/>
    </source>
</evidence>
<dbReference type="PANTHER" id="PTHR11610:SF165">
    <property type="entry name" value="PANCREATIC LIPASE-RELATED PROTEIN 2"/>
    <property type="match status" value="1"/>
</dbReference>
<dbReference type="InterPro" id="IPR002331">
    <property type="entry name" value="Lipase_panc"/>
</dbReference>
<evidence type="ECO:0000256" key="17">
    <source>
        <dbReference type="ARBA" id="ARBA00048386"/>
    </source>
</evidence>
<evidence type="ECO:0000256" key="1">
    <source>
        <dbReference type="ARBA" id="ARBA00004184"/>
    </source>
</evidence>
<feature type="signal peptide" evidence="21">
    <location>
        <begin position="1"/>
        <end position="17"/>
    </location>
</feature>
<dbReference type="EC" id="3.1.1.3" evidence="5 21"/>
<feature type="active site" description="Nucleophile" evidence="18">
    <location>
        <position position="172"/>
    </location>
</feature>
<feature type="chain" id="PRO_5005121930" description="Triacylglycerol lipase" evidence="21">
    <location>
        <begin position="18"/>
        <end position="487"/>
    </location>
</feature>
<dbReference type="PRINTS" id="PR00821">
    <property type="entry name" value="TAGLIPASE"/>
</dbReference>
<evidence type="ECO:0000256" key="8">
    <source>
        <dbReference type="ARBA" id="ARBA00022801"/>
    </source>
</evidence>
<evidence type="ECO:0000313" key="23">
    <source>
        <dbReference type="EMBL" id="BAF81028.1"/>
    </source>
</evidence>
<keyword evidence="8" id="KW-0378">Hydrolase</keyword>
<dbReference type="InterPro" id="IPR033906">
    <property type="entry name" value="Lipase_N"/>
</dbReference>
<dbReference type="InterPro" id="IPR013818">
    <property type="entry name" value="Lipase"/>
</dbReference>
<feature type="active site" description="Charge relay system" evidence="18">
    <location>
        <position position="284"/>
    </location>
</feature>
<dbReference type="Gene3D" id="2.60.60.20">
    <property type="entry name" value="PLAT/LH2 domain"/>
    <property type="match status" value="1"/>
</dbReference>
<accession>A8CEP5</accession>
<keyword evidence="6 21" id="KW-0964">Secreted</keyword>
<keyword evidence="10 21" id="KW-0442">Lipid degradation</keyword>
<dbReference type="PANTHER" id="PTHR11610">
    <property type="entry name" value="LIPASE"/>
    <property type="match status" value="1"/>
</dbReference>
<feature type="domain" description="Lipase" evidence="22">
    <location>
        <begin position="20"/>
        <end position="358"/>
    </location>
</feature>
<dbReference type="FunFam" id="3.40.50.1820:FF:000033">
    <property type="entry name" value="Pancreatic triacylglycerol lipase"/>
    <property type="match status" value="1"/>
</dbReference>
<reference evidence="23" key="1">
    <citation type="journal article" date="2008" name="Gen. Comp. Endocrinol.">
        <title>Differential display analysis of gene expression in female-to-male sex-reversing gonads of the frog Rana rugosa.</title>
        <authorList>
            <person name="Okada G."/>
            <person name="Maruo K."/>
            <person name="Funada S."/>
            <person name="Nakamura M."/>
        </authorList>
    </citation>
    <scope>NUCLEOTIDE SEQUENCE</scope>
</reference>
<protein>
    <recommendedName>
        <fullName evidence="5 21">Triacylglycerol lipase</fullName>
        <ecNumber evidence="5 21">3.1.1.3</ecNumber>
    </recommendedName>
    <alternativeName>
        <fullName evidence="21">Pancreatic lipase</fullName>
    </alternativeName>
</protein>
<feature type="binding site" evidence="19">
    <location>
        <position position="214"/>
    </location>
    <ligand>
        <name>Ca(2+)</name>
        <dbReference type="ChEBI" id="CHEBI:29108"/>
    </ligand>
</feature>
<proteinExistence type="evidence at transcript level"/>
<comment type="pathway">
    <text evidence="3">Lipid metabolism.</text>
</comment>
<feature type="binding site" evidence="19">
    <location>
        <position position="211"/>
    </location>
    <ligand>
        <name>Ca(2+)</name>
        <dbReference type="ChEBI" id="CHEBI:29108"/>
    </ligand>
</feature>
<comment type="similarity">
    <text evidence="4 20">Belongs to the AB hydrolase superfamily. Lipase family.</text>
</comment>
<dbReference type="PRINTS" id="PR00823">
    <property type="entry name" value="PANCLIPASE"/>
</dbReference>
<dbReference type="AlphaFoldDB" id="A8CEP5"/>
<dbReference type="ESTHER" id="rugru-a8cep5">
    <property type="family name" value="Pancreatic_lipase"/>
</dbReference>
<dbReference type="InterPro" id="IPR000734">
    <property type="entry name" value="TAG_lipase"/>
</dbReference>
<gene>
    <name evidence="23" type="primary">Rrp54</name>
</gene>
<evidence type="ECO:0000256" key="4">
    <source>
        <dbReference type="ARBA" id="ARBA00010701"/>
    </source>
</evidence>
<keyword evidence="11 21" id="KW-0443">Lipid metabolism</keyword>
<evidence type="ECO:0000256" key="6">
    <source>
        <dbReference type="ARBA" id="ARBA00022525"/>
    </source>
</evidence>
<evidence type="ECO:0000256" key="18">
    <source>
        <dbReference type="PIRSR" id="PIRSR000865-1"/>
    </source>
</evidence>
<dbReference type="GO" id="GO:0046872">
    <property type="term" value="F:metal ion binding"/>
    <property type="evidence" value="ECO:0007669"/>
    <property type="project" value="UniProtKB-KW"/>
</dbReference>
<evidence type="ECO:0000256" key="12">
    <source>
        <dbReference type="ARBA" id="ARBA00023136"/>
    </source>
</evidence>
<evidence type="ECO:0000256" key="21">
    <source>
        <dbReference type="RuleBase" id="RU362046"/>
    </source>
</evidence>
<keyword evidence="7 19" id="KW-0479">Metal-binding</keyword>
<evidence type="ECO:0000256" key="20">
    <source>
        <dbReference type="RuleBase" id="RU004262"/>
    </source>
</evidence>
<dbReference type="SUPFAM" id="SSF49723">
    <property type="entry name" value="Lipase/lipooxygenase domain (PLAT/LH2 domain)"/>
    <property type="match status" value="1"/>
</dbReference>
<dbReference type="InterPro" id="IPR029058">
    <property type="entry name" value="AB_hydrolase_fold"/>
</dbReference>
<feature type="binding site" evidence="19">
    <location>
        <position position="209"/>
    </location>
    <ligand>
        <name>Ca(2+)</name>
        <dbReference type="ChEBI" id="CHEBI:29108"/>
    </ligand>
</feature>
<evidence type="ECO:0000256" key="5">
    <source>
        <dbReference type="ARBA" id="ARBA00013279"/>
    </source>
</evidence>
<dbReference type="Gene3D" id="3.40.50.1820">
    <property type="entry name" value="alpha/beta hydrolase"/>
    <property type="match status" value="1"/>
</dbReference>
<keyword evidence="12" id="KW-0472">Membrane</keyword>
<evidence type="ECO:0000256" key="11">
    <source>
        <dbReference type="ARBA" id="ARBA00023098"/>
    </source>
</evidence>
<evidence type="ECO:0000256" key="15">
    <source>
        <dbReference type="ARBA" id="ARBA00023369"/>
    </source>
</evidence>
<keyword evidence="13 21" id="KW-1015">Disulfide bond</keyword>
<dbReference type="GO" id="GO:0005615">
    <property type="term" value="C:extracellular space"/>
    <property type="evidence" value="ECO:0007669"/>
    <property type="project" value="TreeGrafter"/>
</dbReference>
<comment type="catalytic activity">
    <reaction evidence="16">
        <text>1,2,3-tributanoylglycerol + H2O = dibutanoylglycerol + butanoate + H(+)</text>
        <dbReference type="Rhea" id="RHEA:40475"/>
        <dbReference type="ChEBI" id="CHEBI:15377"/>
        <dbReference type="ChEBI" id="CHEBI:15378"/>
        <dbReference type="ChEBI" id="CHEBI:17968"/>
        <dbReference type="ChEBI" id="CHEBI:35020"/>
        <dbReference type="ChEBI" id="CHEBI:76478"/>
    </reaction>
    <physiologicalReaction direction="left-to-right" evidence="16">
        <dbReference type="Rhea" id="RHEA:40476"/>
    </physiologicalReaction>
</comment>
<dbReference type="GO" id="GO:0016042">
    <property type="term" value="P:lipid catabolic process"/>
    <property type="evidence" value="ECO:0007669"/>
    <property type="project" value="UniProtKB-KW"/>
</dbReference>
<comment type="subcellular location">
    <subcellularLocation>
        <location evidence="1">Endomembrane system</location>
        <topology evidence="1">Peripheral membrane protein</topology>
    </subcellularLocation>
    <subcellularLocation>
        <location evidence="2 21">Secreted</location>
    </subcellularLocation>
</comment>
<dbReference type="SUPFAM" id="SSF53474">
    <property type="entry name" value="alpha/beta-Hydrolases"/>
    <property type="match status" value="1"/>
</dbReference>
<keyword evidence="9 19" id="KW-0106">Calcium</keyword>
<name>A8CEP5_GLARU</name>
<evidence type="ECO:0000256" key="9">
    <source>
        <dbReference type="ARBA" id="ARBA00022837"/>
    </source>
</evidence>
<evidence type="ECO:0000259" key="22">
    <source>
        <dbReference type="Pfam" id="PF00151"/>
    </source>
</evidence>
<comment type="catalytic activity">
    <reaction evidence="17">
        <text>1,2,3-tri-(9Z-octadecenoyl)-glycerol + H2O = di-(9Z)-octadecenoylglycerol + (9Z)-octadecenoate + H(+)</text>
        <dbReference type="Rhea" id="RHEA:38575"/>
        <dbReference type="ChEBI" id="CHEBI:15377"/>
        <dbReference type="ChEBI" id="CHEBI:15378"/>
        <dbReference type="ChEBI" id="CHEBI:30823"/>
        <dbReference type="ChEBI" id="CHEBI:53753"/>
        <dbReference type="ChEBI" id="CHEBI:75945"/>
    </reaction>
    <physiologicalReaction direction="left-to-right" evidence="17">
        <dbReference type="Rhea" id="RHEA:38576"/>
    </physiologicalReaction>
</comment>
<evidence type="ECO:0000256" key="14">
    <source>
        <dbReference type="ARBA" id="ARBA00023180"/>
    </source>
</evidence>
<dbReference type="GO" id="GO:0012505">
    <property type="term" value="C:endomembrane system"/>
    <property type="evidence" value="ECO:0007669"/>
    <property type="project" value="UniProtKB-SubCell"/>
</dbReference>
<sequence>MIFKLVLVLSITLAIRAAEEVCYNRLGCFTSCPPYSGTLARPISHLPWAPEVIDTRFLLFTRANPYKFQVISALNVTSVFHTNFISSRKSIFIIHGFVEMGDKLWLVEMCQDILELSDVNCFCVDWKGGSFALYTQASNNVRVVGAEIAHFLNLLQAVYNYDLNDVHLIGHSLGAHVAGEAGKRQRGIRRISGLDPAGPYFADTPANVRLDPTDAVFVDAIHTDGSSTVGKLGFGGYGMMQTVGNVDFYPNGGETMPGCDKISHESGHLDELIEGLIEKVPCNHQMSVRFYTESILRPNGFIGYPASSYDDFKRYMGFMQQVKLCFMGYRADEYKFGHDQDSTTNQKFFLNTGGTSDFMRWRYRVTVRVAVQTVPVAVNGTLGVLLCGKKKCTRPLTIHSGLIFILSSKKYTSVVDAEADAMPVETVIFSWEKTFPPLPEPSLGASSVTVQFGPNGQTFHFCGRGAVMPGTNQTLELCPKPFSVYQL</sequence>
<organism evidence="23">
    <name type="scientific">Glandirana rugosa</name>
    <name type="common">Japanese wrinkled frog</name>
    <name type="synonym">Rana rugosa</name>
    <dbReference type="NCBI Taxonomy" id="8410"/>
    <lineage>
        <taxon>Eukaryota</taxon>
        <taxon>Metazoa</taxon>
        <taxon>Chordata</taxon>
        <taxon>Craniata</taxon>
        <taxon>Vertebrata</taxon>
        <taxon>Euteleostomi</taxon>
        <taxon>Amphibia</taxon>
        <taxon>Batrachia</taxon>
        <taxon>Anura</taxon>
        <taxon>Neobatrachia</taxon>
        <taxon>Ranoidea</taxon>
        <taxon>Ranidae</taxon>
        <taxon>Glandirana</taxon>
    </lineage>
</organism>
<evidence type="ECO:0000256" key="3">
    <source>
        <dbReference type="ARBA" id="ARBA00005189"/>
    </source>
</evidence>
<dbReference type="EMBL" id="AB299386">
    <property type="protein sequence ID" value="BAF81028.1"/>
    <property type="molecule type" value="mRNA"/>
</dbReference>